<evidence type="ECO:0000256" key="1">
    <source>
        <dbReference type="SAM" id="MobiDB-lite"/>
    </source>
</evidence>
<comment type="caution">
    <text evidence="2">The sequence shown here is derived from an EMBL/GenBank/DDBJ whole genome shotgun (WGS) entry which is preliminary data.</text>
</comment>
<proteinExistence type="predicted"/>
<evidence type="ECO:0000313" key="2">
    <source>
        <dbReference type="EMBL" id="KAL3696837.1"/>
    </source>
</evidence>
<gene>
    <name evidence="2" type="ORF">R1sor_010913</name>
</gene>
<feature type="region of interest" description="Disordered" evidence="1">
    <location>
        <begin position="24"/>
        <end position="50"/>
    </location>
</feature>
<dbReference type="AlphaFoldDB" id="A0ABD3I334"/>
<protein>
    <submittedName>
        <fullName evidence="2">Uncharacterized protein</fullName>
    </submittedName>
</protein>
<reference evidence="2 3" key="1">
    <citation type="submission" date="2024-09" db="EMBL/GenBank/DDBJ databases">
        <title>Chromosome-scale assembly of Riccia sorocarpa.</title>
        <authorList>
            <person name="Paukszto L."/>
        </authorList>
    </citation>
    <scope>NUCLEOTIDE SEQUENCE [LARGE SCALE GENOMIC DNA]</scope>
    <source>
        <strain evidence="2">LP-2024</strain>
        <tissue evidence="2">Aerial parts of the thallus</tissue>
    </source>
</reference>
<evidence type="ECO:0000313" key="3">
    <source>
        <dbReference type="Proteomes" id="UP001633002"/>
    </source>
</evidence>
<keyword evidence="3" id="KW-1185">Reference proteome</keyword>
<sequence>MSENQLAPTFFLEPTPKCYKKTRKPVVEETMDEDNTLLDEPEKKPSTPIVPTLLQEPEHTDSTPIVPKSLEEMNDQTLASLATRWKLEAMKDVYGLIKTPEAVEDGVTPISHLRYKESNVETEKLKELSRGKQAHIELLTRRIATLQSAFRAQEAQAILLGTAYHMCEKPKEVKDLISTKYLETLRSKVEDVTRIMELEALLEASGIVATKRSNDGYTRAFTEVLQAQLGELSRILSVTQEDGPISAIALTEEERSEMLAPVALPTKGDSILSAGSSDLYGQDEANCNKADRAELFGPSASDNPSGSVTLVRIGPSEPSECFSFKNCISAPKADSNSYREEEVTKALSHTFPSNLRDLLSKKGKGGLLDSWAGSLNDAKDYMDAIDDIRFKLLEAKQSTSNFWWFFEQCKKYKLDCKSLGTRKQGSQEKPDKEPVATQNTSATGNARVGTQVSGQKKEPGSKSGSKQIVEDNSDQGGQSQQKSHGRPK</sequence>
<dbReference type="EMBL" id="JBJQOH010000002">
    <property type="protein sequence ID" value="KAL3696837.1"/>
    <property type="molecule type" value="Genomic_DNA"/>
</dbReference>
<feature type="compositionally biased region" description="Basic and acidic residues" evidence="1">
    <location>
        <begin position="425"/>
        <end position="434"/>
    </location>
</feature>
<feature type="compositionally biased region" description="Polar residues" evidence="1">
    <location>
        <begin position="436"/>
        <end position="454"/>
    </location>
</feature>
<organism evidence="2 3">
    <name type="scientific">Riccia sorocarpa</name>
    <dbReference type="NCBI Taxonomy" id="122646"/>
    <lineage>
        <taxon>Eukaryota</taxon>
        <taxon>Viridiplantae</taxon>
        <taxon>Streptophyta</taxon>
        <taxon>Embryophyta</taxon>
        <taxon>Marchantiophyta</taxon>
        <taxon>Marchantiopsida</taxon>
        <taxon>Marchantiidae</taxon>
        <taxon>Marchantiales</taxon>
        <taxon>Ricciaceae</taxon>
        <taxon>Riccia</taxon>
    </lineage>
</organism>
<dbReference type="Proteomes" id="UP001633002">
    <property type="component" value="Unassembled WGS sequence"/>
</dbReference>
<accession>A0ABD3I334</accession>
<feature type="compositionally biased region" description="Acidic residues" evidence="1">
    <location>
        <begin position="29"/>
        <end position="39"/>
    </location>
</feature>
<feature type="region of interest" description="Disordered" evidence="1">
    <location>
        <begin position="421"/>
        <end position="488"/>
    </location>
</feature>
<name>A0ABD3I334_9MARC</name>